<comment type="caution">
    <text evidence="1">The sequence shown here is derived from an EMBL/GenBank/DDBJ whole genome shotgun (WGS) entry which is preliminary data.</text>
</comment>
<dbReference type="EMBL" id="LLXJ01001479">
    <property type="protein sequence ID" value="PKC01973.1"/>
    <property type="molecule type" value="Genomic_DNA"/>
</dbReference>
<dbReference type="AlphaFoldDB" id="A0A2N0P5C5"/>
<reference evidence="1 2" key="2">
    <citation type="submission" date="2017-09" db="EMBL/GenBank/DDBJ databases">
        <title>Extensive intraspecific genome diversity in a model arbuscular mycorrhizal fungus.</title>
        <authorList>
            <person name="Chen E.C."/>
            <person name="Morin E."/>
            <person name="Beaudet D."/>
            <person name="Noel J."/>
            <person name="Ndikumana S."/>
            <person name="Charron P."/>
            <person name="St-Onge C."/>
            <person name="Giorgi J."/>
            <person name="Grigoriev I.V."/>
            <person name="Roux C."/>
            <person name="Martin F.M."/>
            <person name="Corradi N."/>
        </authorList>
    </citation>
    <scope>NUCLEOTIDE SEQUENCE [LARGE SCALE GENOMIC DNA]</scope>
    <source>
        <strain evidence="1 2">A5</strain>
    </source>
</reference>
<name>A0A2N0P5C5_9GLOM</name>
<protein>
    <submittedName>
        <fullName evidence="1">Uncharacterized protein</fullName>
    </submittedName>
</protein>
<proteinExistence type="predicted"/>
<dbReference type="VEuPathDB" id="FungiDB:RhiirFUN_014600"/>
<accession>A0A2N0P5C5</accession>
<gene>
    <name evidence="1" type="ORF">RhiirA5_364518</name>
</gene>
<evidence type="ECO:0000313" key="1">
    <source>
        <dbReference type="EMBL" id="PKC01973.1"/>
    </source>
</evidence>
<dbReference type="VEuPathDB" id="FungiDB:RhiirA1_416261"/>
<organism evidence="1 2">
    <name type="scientific">Rhizophagus irregularis</name>
    <dbReference type="NCBI Taxonomy" id="588596"/>
    <lineage>
        <taxon>Eukaryota</taxon>
        <taxon>Fungi</taxon>
        <taxon>Fungi incertae sedis</taxon>
        <taxon>Mucoromycota</taxon>
        <taxon>Glomeromycotina</taxon>
        <taxon>Glomeromycetes</taxon>
        <taxon>Glomerales</taxon>
        <taxon>Glomeraceae</taxon>
        <taxon>Rhizophagus</taxon>
    </lineage>
</organism>
<sequence>MEKFEVDPRRVLYSQDSIRAKFRNDEPIEDTIEKLISGEISPSQIKCMRVCILNGKMHSLDNRRLYAFKEAVKRGSRFKTVIVIRSDDYLELQSKMSKSPRNFDWSEIRVRGRTQIKPNLYVNSSPSIYVNSGPTRKSGLHVNSVPTRTPSLYVNSSHTRIQDRPIIYVNSVSTRTQNRHSLYTDSLHTRTQDSSSIYVNSLSNSNYYTGTQGRSNTYVNSLPTRKSIVTGFGDDDYASSTTPKTSKKSGWCVIA</sequence>
<evidence type="ECO:0000313" key="2">
    <source>
        <dbReference type="Proteomes" id="UP000232722"/>
    </source>
</evidence>
<dbReference type="VEuPathDB" id="FungiDB:FUN_012523"/>
<dbReference type="Proteomes" id="UP000232722">
    <property type="component" value="Unassembled WGS sequence"/>
</dbReference>
<reference evidence="1 2" key="1">
    <citation type="submission" date="2016-04" db="EMBL/GenBank/DDBJ databases">
        <title>Genome analyses suggest a sexual origin of heterokaryosis in a supposedly ancient asexual fungus.</title>
        <authorList>
            <person name="Ropars J."/>
            <person name="Sedzielewska K."/>
            <person name="Noel J."/>
            <person name="Charron P."/>
            <person name="Farinelli L."/>
            <person name="Marton T."/>
            <person name="Kruger M."/>
            <person name="Pelin A."/>
            <person name="Brachmann A."/>
            <person name="Corradi N."/>
        </authorList>
    </citation>
    <scope>NUCLEOTIDE SEQUENCE [LARGE SCALE GENOMIC DNA]</scope>
    <source>
        <strain evidence="1 2">A5</strain>
    </source>
</reference>